<keyword evidence="4" id="KW-1185">Reference proteome</keyword>
<proteinExistence type="predicted"/>
<sequence>MDTIRIMSVGRSGVGKSTIGNMFLLGNGKGRFKTSMASTYCTERSECRASEKGDIEYVDVPGIPCTDPKNNGKFYDIMISEAKKELNVILFVFKRGKEDYEAYKLAEVLFRELNKCNTTKILVINDFTSYEFDQPPAEADFNDEMERIKEITKIDFTSMIAVNGKTMPTKLTEVKNLISEKKALKSEHLRNFTELGMYVDKLRADKCKEDKEIRREEQKLNENKSRSQFNEHVDQAGNVLGLFSGALGILSLLSVAGALPIAVGGALGTVALKAFSSRNKTEQKNEEKSAAARLDNLRQRKAEKAFKTVSKEFEDLKKVLNV</sequence>
<dbReference type="Pfam" id="PF01926">
    <property type="entry name" value="MMR_HSR1"/>
    <property type="match status" value="1"/>
</dbReference>
<feature type="transmembrane region" description="Helical" evidence="1">
    <location>
        <begin position="239"/>
        <end position="272"/>
    </location>
</feature>
<evidence type="ECO:0000313" key="3">
    <source>
        <dbReference type="EMBL" id="KAJ8032297.1"/>
    </source>
</evidence>
<reference evidence="3" key="1">
    <citation type="submission" date="2021-10" db="EMBL/GenBank/DDBJ databases">
        <title>Tropical sea cucumber genome reveals ecological adaptation and Cuvierian tubules defense mechanism.</title>
        <authorList>
            <person name="Chen T."/>
        </authorList>
    </citation>
    <scope>NUCLEOTIDE SEQUENCE</scope>
    <source>
        <strain evidence="3">Nanhai2018</strain>
        <tissue evidence="3">Muscle</tissue>
    </source>
</reference>
<dbReference type="GO" id="GO:0005525">
    <property type="term" value="F:GTP binding"/>
    <property type="evidence" value="ECO:0007669"/>
    <property type="project" value="InterPro"/>
</dbReference>
<dbReference type="CDD" id="cd00882">
    <property type="entry name" value="Ras_like_GTPase"/>
    <property type="match status" value="1"/>
</dbReference>
<protein>
    <recommendedName>
        <fullName evidence="2">G domain-containing protein</fullName>
    </recommendedName>
</protein>
<dbReference type="Gene3D" id="3.40.50.300">
    <property type="entry name" value="P-loop containing nucleotide triphosphate hydrolases"/>
    <property type="match status" value="1"/>
</dbReference>
<dbReference type="SUPFAM" id="SSF52540">
    <property type="entry name" value="P-loop containing nucleoside triphosphate hydrolases"/>
    <property type="match status" value="1"/>
</dbReference>
<comment type="caution">
    <text evidence="3">The sequence shown here is derived from an EMBL/GenBank/DDBJ whole genome shotgun (WGS) entry which is preliminary data.</text>
</comment>
<keyword evidence="1" id="KW-0812">Transmembrane</keyword>
<evidence type="ECO:0000313" key="4">
    <source>
        <dbReference type="Proteomes" id="UP001152320"/>
    </source>
</evidence>
<dbReference type="InterPro" id="IPR006073">
    <property type="entry name" value="GTP-bd"/>
</dbReference>
<keyword evidence="1" id="KW-1133">Transmembrane helix</keyword>
<organism evidence="3 4">
    <name type="scientific">Holothuria leucospilota</name>
    <name type="common">Black long sea cucumber</name>
    <name type="synonym">Mertensiothuria leucospilota</name>
    <dbReference type="NCBI Taxonomy" id="206669"/>
    <lineage>
        <taxon>Eukaryota</taxon>
        <taxon>Metazoa</taxon>
        <taxon>Echinodermata</taxon>
        <taxon>Eleutherozoa</taxon>
        <taxon>Echinozoa</taxon>
        <taxon>Holothuroidea</taxon>
        <taxon>Aspidochirotacea</taxon>
        <taxon>Aspidochirotida</taxon>
        <taxon>Holothuriidae</taxon>
        <taxon>Holothuria</taxon>
    </lineage>
</organism>
<dbReference type="AlphaFoldDB" id="A0A9Q1BSY5"/>
<dbReference type="InterPro" id="IPR027417">
    <property type="entry name" value="P-loop_NTPase"/>
</dbReference>
<evidence type="ECO:0000259" key="2">
    <source>
        <dbReference type="Pfam" id="PF01926"/>
    </source>
</evidence>
<dbReference type="Proteomes" id="UP001152320">
    <property type="component" value="Chromosome 12"/>
</dbReference>
<dbReference type="EMBL" id="JAIZAY010000012">
    <property type="protein sequence ID" value="KAJ8032297.1"/>
    <property type="molecule type" value="Genomic_DNA"/>
</dbReference>
<keyword evidence="1" id="KW-0472">Membrane</keyword>
<dbReference type="OrthoDB" id="5985928at2759"/>
<evidence type="ECO:0000256" key="1">
    <source>
        <dbReference type="SAM" id="Phobius"/>
    </source>
</evidence>
<gene>
    <name evidence="3" type="ORF">HOLleu_25786</name>
</gene>
<feature type="domain" description="G" evidence="2">
    <location>
        <begin position="5"/>
        <end position="125"/>
    </location>
</feature>
<name>A0A9Q1BSY5_HOLLE</name>
<accession>A0A9Q1BSY5</accession>